<evidence type="ECO:0008006" key="8">
    <source>
        <dbReference type="Google" id="ProtNLM"/>
    </source>
</evidence>
<proteinExistence type="predicted"/>
<keyword evidence="2 5" id="KW-0812">Transmembrane</keyword>
<keyword evidence="4 5" id="KW-0472">Membrane</keyword>
<evidence type="ECO:0000256" key="4">
    <source>
        <dbReference type="ARBA" id="ARBA00023136"/>
    </source>
</evidence>
<name>A0A6A6V991_9PLEO</name>
<protein>
    <recommendedName>
        <fullName evidence="8">Mg2+ transporter protein</fullName>
    </recommendedName>
</protein>
<feature type="transmembrane region" description="Helical" evidence="5">
    <location>
        <begin position="236"/>
        <end position="254"/>
    </location>
</feature>
<dbReference type="OrthoDB" id="2830640at2759"/>
<evidence type="ECO:0000256" key="3">
    <source>
        <dbReference type="ARBA" id="ARBA00022989"/>
    </source>
</evidence>
<organism evidence="6 7">
    <name type="scientific">Sporormia fimetaria CBS 119925</name>
    <dbReference type="NCBI Taxonomy" id="1340428"/>
    <lineage>
        <taxon>Eukaryota</taxon>
        <taxon>Fungi</taxon>
        <taxon>Dikarya</taxon>
        <taxon>Ascomycota</taxon>
        <taxon>Pezizomycotina</taxon>
        <taxon>Dothideomycetes</taxon>
        <taxon>Pleosporomycetidae</taxon>
        <taxon>Pleosporales</taxon>
        <taxon>Sporormiaceae</taxon>
        <taxon>Sporormia</taxon>
    </lineage>
</organism>
<dbReference type="Gene3D" id="1.20.58.340">
    <property type="entry name" value="Magnesium transport protein CorA, transmembrane region"/>
    <property type="match status" value="1"/>
</dbReference>
<evidence type="ECO:0000313" key="7">
    <source>
        <dbReference type="Proteomes" id="UP000799440"/>
    </source>
</evidence>
<evidence type="ECO:0000256" key="2">
    <source>
        <dbReference type="ARBA" id="ARBA00022692"/>
    </source>
</evidence>
<dbReference type="SUPFAM" id="SSF144083">
    <property type="entry name" value="Magnesium transport protein CorA, transmembrane region"/>
    <property type="match status" value="1"/>
</dbReference>
<keyword evidence="7" id="KW-1185">Reference proteome</keyword>
<evidence type="ECO:0000256" key="1">
    <source>
        <dbReference type="ARBA" id="ARBA00004141"/>
    </source>
</evidence>
<feature type="transmembrane region" description="Helical" evidence="5">
    <location>
        <begin position="274"/>
        <end position="294"/>
    </location>
</feature>
<sequence>MGFASSKACGTVWQIALSWNATTGRSTGLIEGLSPNRAEELLELLNLNSQNLDHPLVLPEILLHMLTAHLNERSRVPLEEEFYALESLTGLTSAPSPINTEWYLGFDDFKSITGTAYKTLTRMVFLTRRFRMLVSFAQRLQYLLAELKGERFENEHLVPMLERTYHQWNQRLLNRVAVLEAYEHQTECVQKRIANLNIRLETVLSQMNTQKQSQIATINLSIAQAVRSDSIPVRTIAYVTLVLLPGAIVSSIFGMNFFQFDEGSGTVLVARTFWWYWAVTIPVTLGVVGLWNVWNFREKRRGLGKEM</sequence>
<reference evidence="6" key="1">
    <citation type="journal article" date="2020" name="Stud. Mycol.">
        <title>101 Dothideomycetes genomes: a test case for predicting lifestyles and emergence of pathogens.</title>
        <authorList>
            <person name="Haridas S."/>
            <person name="Albert R."/>
            <person name="Binder M."/>
            <person name="Bloem J."/>
            <person name="Labutti K."/>
            <person name="Salamov A."/>
            <person name="Andreopoulos B."/>
            <person name="Baker S."/>
            <person name="Barry K."/>
            <person name="Bills G."/>
            <person name="Bluhm B."/>
            <person name="Cannon C."/>
            <person name="Castanera R."/>
            <person name="Culley D."/>
            <person name="Daum C."/>
            <person name="Ezra D."/>
            <person name="Gonzalez J."/>
            <person name="Henrissat B."/>
            <person name="Kuo A."/>
            <person name="Liang C."/>
            <person name="Lipzen A."/>
            <person name="Lutzoni F."/>
            <person name="Magnuson J."/>
            <person name="Mondo S."/>
            <person name="Nolan M."/>
            <person name="Ohm R."/>
            <person name="Pangilinan J."/>
            <person name="Park H.-J."/>
            <person name="Ramirez L."/>
            <person name="Alfaro M."/>
            <person name="Sun H."/>
            <person name="Tritt A."/>
            <person name="Yoshinaga Y."/>
            <person name="Zwiers L.-H."/>
            <person name="Turgeon B."/>
            <person name="Goodwin S."/>
            <person name="Spatafora J."/>
            <person name="Crous P."/>
            <person name="Grigoriev I."/>
        </authorList>
    </citation>
    <scope>NUCLEOTIDE SEQUENCE</scope>
    <source>
        <strain evidence="6">CBS 119925</strain>
    </source>
</reference>
<accession>A0A6A6V991</accession>
<dbReference type="AlphaFoldDB" id="A0A6A6V991"/>
<evidence type="ECO:0000313" key="6">
    <source>
        <dbReference type="EMBL" id="KAF2745861.1"/>
    </source>
</evidence>
<dbReference type="EMBL" id="MU006580">
    <property type="protein sequence ID" value="KAF2745861.1"/>
    <property type="molecule type" value="Genomic_DNA"/>
</dbReference>
<gene>
    <name evidence="6" type="ORF">M011DRAFT_446485</name>
</gene>
<dbReference type="InterPro" id="IPR045863">
    <property type="entry name" value="CorA_TM1_TM2"/>
</dbReference>
<dbReference type="GO" id="GO:0016020">
    <property type="term" value="C:membrane"/>
    <property type="evidence" value="ECO:0007669"/>
    <property type="project" value="UniProtKB-SubCell"/>
</dbReference>
<keyword evidence="3 5" id="KW-1133">Transmembrane helix</keyword>
<comment type="subcellular location">
    <subcellularLocation>
        <location evidence="1">Membrane</location>
        <topology evidence="1">Multi-pass membrane protein</topology>
    </subcellularLocation>
</comment>
<dbReference type="Proteomes" id="UP000799440">
    <property type="component" value="Unassembled WGS sequence"/>
</dbReference>
<evidence type="ECO:0000256" key="5">
    <source>
        <dbReference type="SAM" id="Phobius"/>
    </source>
</evidence>